<evidence type="ECO:0000256" key="1">
    <source>
        <dbReference type="SAM" id="Phobius"/>
    </source>
</evidence>
<keyword evidence="1" id="KW-0812">Transmembrane</keyword>
<dbReference type="Pfam" id="PF07963">
    <property type="entry name" value="N_methyl"/>
    <property type="match status" value="1"/>
</dbReference>
<protein>
    <submittedName>
        <fullName evidence="2">Type IV pilus modification protein PilV</fullName>
    </submittedName>
</protein>
<gene>
    <name evidence="2" type="ORF">HAV22_00925</name>
</gene>
<feature type="transmembrane region" description="Helical" evidence="1">
    <location>
        <begin position="12"/>
        <end position="35"/>
    </location>
</feature>
<proteinExistence type="predicted"/>
<dbReference type="PROSITE" id="PS00409">
    <property type="entry name" value="PROKAR_NTER_METHYL"/>
    <property type="match status" value="1"/>
</dbReference>
<dbReference type="Proteomes" id="UP000716322">
    <property type="component" value="Unassembled WGS sequence"/>
</dbReference>
<dbReference type="RefSeq" id="WP_166855568.1">
    <property type="nucleotide sequence ID" value="NZ_JAAQOM010000001.1"/>
</dbReference>
<name>A0ABX0P4T4_9BURK</name>
<keyword evidence="3" id="KW-1185">Reference proteome</keyword>
<sequence>MRQPARPSANAGLTLVEVLVTVVVLAFGLLGIAALQAKMQVGTVESYQRAQAVVLLDDMRARLLGNPAHAPDYVTTAPLGTGDSSPTDCTSLAIGAARDQCEWSQALQGSAEKTSAGSASGAMVGARGCVEQLQAPNPAAGVCQPGIYRISVAWQGLHATLAPSLSCGANRYGPDANRRAIAVQVTIGLPDCS</sequence>
<dbReference type="EMBL" id="JAAQOM010000001">
    <property type="protein sequence ID" value="NIA52216.1"/>
    <property type="molecule type" value="Genomic_DNA"/>
</dbReference>
<comment type="caution">
    <text evidence="2">The sequence shown here is derived from an EMBL/GenBank/DDBJ whole genome shotgun (WGS) entry which is preliminary data.</text>
</comment>
<keyword evidence="1" id="KW-0472">Membrane</keyword>
<accession>A0ABX0P4T4</accession>
<evidence type="ECO:0000313" key="3">
    <source>
        <dbReference type="Proteomes" id="UP000716322"/>
    </source>
</evidence>
<keyword evidence="1" id="KW-1133">Transmembrane helix</keyword>
<reference evidence="2 3" key="1">
    <citation type="submission" date="2020-03" db="EMBL/GenBank/DDBJ databases">
        <title>Genome sequence of strain Massilia sp. TW-1.</title>
        <authorList>
            <person name="Chaudhary D.K."/>
        </authorList>
    </citation>
    <scope>NUCLEOTIDE SEQUENCE [LARGE SCALE GENOMIC DNA]</scope>
    <source>
        <strain evidence="2 3">TW-1</strain>
    </source>
</reference>
<evidence type="ECO:0000313" key="2">
    <source>
        <dbReference type="EMBL" id="NIA52216.1"/>
    </source>
</evidence>
<dbReference type="InterPro" id="IPR012902">
    <property type="entry name" value="N_methyl_site"/>
</dbReference>
<organism evidence="2 3">
    <name type="scientific">Telluria antibiotica</name>
    <dbReference type="NCBI Taxonomy" id="2717319"/>
    <lineage>
        <taxon>Bacteria</taxon>
        <taxon>Pseudomonadati</taxon>
        <taxon>Pseudomonadota</taxon>
        <taxon>Betaproteobacteria</taxon>
        <taxon>Burkholderiales</taxon>
        <taxon>Oxalobacteraceae</taxon>
        <taxon>Telluria group</taxon>
        <taxon>Telluria</taxon>
    </lineage>
</organism>